<reference evidence="2" key="1">
    <citation type="submission" date="2015-08" db="EMBL/GenBank/DDBJ databases">
        <title>Vibrio galatheae sp. nov., a novel member of the Vibrionaceae family isolated from the Solomon Islands.</title>
        <authorList>
            <person name="Giubergia S."/>
            <person name="Machado H."/>
            <person name="Mateiu R.V."/>
            <person name="Gram L."/>
        </authorList>
    </citation>
    <scope>NUCLEOTIDE SEQUENCE [LARGE SCALE GENOMIC DNA]</scope>
    <source>
        <strain evidence="2">DSM 19584</strain>
    </source>
</reference>
<accession>A0A0M0HNP4</accession>
<dbReference type="NCBIfam" id="NF033429">
    <property type="entry name" value="ImuA_translesion"/>
    <property type="match status" value="1"/>
</dbReference>
<dbReference type="InterPro" id="IPR047610">
    <property type="entry name" value="ImuA_translesion"/>
</dbReference>
<dbReference type="PATRIC" id="fig|693.5.peg.2122"/>
<dbReference type="InterPro" id="IPR027417">
    <property type="entry name" value="P-loop_NTPase"/>
</dbReference>
<dbReference type="EMBL" id="LHPJ01000007">
    <property type="protein sequence ID" value="KOO03735.1"/>
    <property type="molecule type" value="Genomic_DNA"/>
</dbReference>
<dbReference type="InterPro" id="IPR017166">
    <property type="entry name" value="UCP037290"/>
</dbReference>
<name>A0A0M0HNP4_VIBNE</name>
<protein>
    <submittedName>
        <fullName evidence="1">Recombinase RecA</fullName>
    </submittedName>
</protein>
<evidence type="ECO:0000313" key="2">
    <source>
        <dbReference type="Proteomes" id="UP000037515"/>
    </source>
</evidence>
<proteinExistence type="predicted"/>
<evidence type="ECO:0000313" key="1">
    <source>
        <dbReference type="EMBL" id="KOO03735.1"/>
    </source>
</evidence>
<dbReference type="PIRSF" id="PIRSF037290">
    <property type="entry name" value="UCP037290"/>
    <property type="match status" value="1"/>
</dbReference>
<dbReference type="AlphaFoldDB" id="A0A0M0HNP4"/>
<dbReference type="Proteomes" id="UP000037515">
    <property type="component" value="Unassembled WGS sequence"/>
</dbReference>
<dbReference type="STRING" id="693.AKJ17_10370"/>
<gene>
    <name evidence="1" type="ORF">AKJ17_10370</name>
</gene>
<dbReference type="SUPFAM" id="SSF52540">
    <property type="entry name" value="P-loop containing nucleoside triphosphate hydrolases"/>
    <property type="match status" value="1"/>
</dbReference>
<dbReference type="RefSeq" id="WP_053395725.1">
    <property type="nucleotide sequence ID" value="NZ_LHPJ01000007.1"/>
</dbReference>
<keyword evidence="2" id="KW-1185">Reference proteome</keyword>
<organism evidence="1 2">
    <name type="scientific">Vibrio nereis</name>
    <dbReference type="NCBI Taxonomy" id="693"/>
    <lineage>
        <taxon>Bacteria</taxon>
        <taxon>Pseudomonadati</taxon>
        <taxon>Pseudomonadota</taxon>
        <taxon>Gammaproteobacteria</taxon>
        <taxon>Vibrionales</taxon>
        <taxon>Vibrionaceae</taxon>
        <taxon>Vibrio</taxon>
    </lineage>
</organism>
<dbReference type="Gene3D" id="3.40.50.300">
    <property type="entry name" value="P-loop containing nucleotide triphosphate hydrolases"/>
    <property type="match status" value="1"/>
</dbReference>
<dbReference type="OrthoDB" id="9811176at2"/>
<comment type="caution">
    <text evidence="1">The sequence shown here is derived from an EMBL/GenBank/DDBJ whole genome shotgun (WGS) entry which is preliminary data.</text>
</comment>
<sequence>MYELIEHLRQKQWLWQGSQTPESEEHYSTGYDLLDRKLQGGFPKHGVVELQTPQGIGELRLLTPHLKHTSNERLSVFIQPPGYLSAEQLSAEGLDANKILLIYPKTAKEALWAAEQCLKSGACSNVLLWQADLEVHQARRLQVASETGNCLSFLFKAERKSLFSLPVSLSMTLLPHALGVEVTITKRKGGWPHASFVLDMRALWPSLTLQQPDPVVIPFPARKQG</sequence>